<evidence type="ECO:0008006" key="4">
    <source>
        <dbReference type="Google" id="ProtNLM"/>
    </source>
</evidence>
<feature type="region of interest" description="Disordered" evidence="1">
    <location>
        <begin position="123"/>
        <end position="158"/>
    </location>
</feature>
<dbReference type="Proteomes" id="UP000006174">
    <property type="component" value="Unassembled WGS sequence"/>
</dbReference>
<protein>
    <recommendedName>
        <fullName evidence="4">JmjC domain-containing protein</fullName>
    </recommendedName>
</protein>
<dbReference type="AlphaFoldDB" id="I2G6Q9"/>
<evidence type="ECO:0000313" key="2">
    <source>
        <dbReference type="EMBL" id="CCF54852.1"/>
    </source>
</evidence>
<dbReference type="OrthoDB" id="2556494at2759"/>
<evidence type="ECO:0000256" key="1">
    <source>
        <dbReference type="SAM" id="MobiDB-lite"/>
    </source>
</evidence>
<sequence length="158" mass="18246">MHVMEQPYVNILTPGQTLYMPAGQLHVSFSPEASIMHRFAVANWHASESDRSEELFLWMRKQIIRLMCRGIYEADYCLDTIESQLKGWKRVSRIDRRSDYEFQAVIEEHHDWARVMRKILDEKKANDGDASQSPASDKANQSAEASSSSTSKRKEPPE</sequence>
<gene>
    <name evidence="2" type="ORF">UHOR_01379</name>
</gene>
<organism evidence="2 3">
    <name type="scientific">Ustilago hordei</name>
    <name type="common">Barley covered smut fungus</name>
    <dbReference type="NCBI Taxonomy" id="120017"/>
    <lineage>
        <taxon>Eukaryota</taxon>
        <taxon>Fungi</taxon>
        <taxon>Dikarya</taxon>
        <taxon>Basidiomycota</taxon>
        <taxon>Ustilaginomycotina</taxon>
        <taxon>Ustilaginomycetes</taxon>
        <taxon>Ustilaginales</taxon>
        <taxon>Ustilaginaceae</taxon>
        <taxon>Ustilago</taxon>
    </lineage>
</organism>
<proteinExistence type="predicted"/>
<comment type="caution">
    <text evidence="2">The sequence shown here is derived from an EMBL/GenBank/DDBJ whole genome shotgun (WGS) entry which is preliminary data.</text>
</comment>
<keyword evidence="3" id="KW-1185">Reference proteome</keyword>
<dbReference type="HOGENOM" id="CLU_1670694_0_0_1"/>
<feature type="compositionally biased region" description="Polar residues" evidence="1">
    <location>
        <begin position="129"/>
        <end position="141"/>
    </location>
</feature>
<reference evidence="2 3" key="1">
    <citation type="journal article" date="2012" name="Plant Cell">
        <title>Genome comparison of barley and maize smut fungi reveals targeted loss of RNA silencing components and species-specific presence of transposable elements.</title>
        <authorList>
            <person name="Laurie J.D."/>
            <person name="Ali S."/>
            <person name="Linning R."/>
            <person name="Mannhaupt G."/>
            <person name="Wong P."/>
            <person name="Gueldener U."/>
            <person name="Muensterkoetter M."/>
            <person name="Moore R."/>
            <person name="Kahmann R."/>
            <person name="Bakkeren G."/>
            <person name="Schirawski J."/>
        </authorList>
    </citation>
    <scope>NUCLEOTIDE SEQUENCE [LARGE SCALE GENOMIC DNA]</scope>
    <source>
        <strain evidence="3">Uh4875-4</strain>
    </source>
</reference>
<accession>I2G6Q9</accession>
<dbReference type="EMBL" id="CAGI01000196">
    <property type="protein sequence ID" value="CCF54852.1"/>
    <property type="molecule type" value="Genomic_DNA"/>
</dbReference>
<evidence type="ECO:0000313" key="3">
    <source>
        <dbReference type="Proteomes" id="UP000006174"/>
    </source>
</evidence>
<name>I2G6Q9_USTHO</name>